<feature type="transmembrane region" description="Helical" evidence="7">
    <location>
        <begin position="270"/>
        <end position="301"/>
    </location>
</feature>
<dbReference type="GO" id="GO:0022857">
    <property type="term" value="F:transmembrane transporter activity"/>
    <property type="evidence" value="ECO:0007669"/>
    <property type="project" value="TreeGrafter"/>
</dbReference>
<evidence type="ECO:0000256" key="5">
    <source>
        <dbReference type="ARBA" id="ARBA00023136"/>
    </source>
</evidence>
<accession>A0A6I4KMQ9</accession>
<comment type="caution">
    <text evidence="10">The sequence shown here is derived from an EMBL/GenBank/DDBJ whole genome shotgun (WGS) entry which is preliminary data.</text>
</comment>
<evidence type="ECO:0000259" key="8">
    <source>
        <dbReference type="Pfam" id="PF02687"/>
    </source>
</evidence>
<feature type="transmembrane region" description="Helical" evidence="7">
    <location>
        <begin position="321"/>
        <end position="343"/>
    </location>
</feature>
<gene>
    <name evidence="10" type="ORF">GJV18_01300</name>
</gene>
<protein>
    <submittedName>
        <fullName evidence="10">FtsX-like permease family protein</fullName>
    </submittedName>
</protein>
<dbReference type="PANTHER" id="PTHR30572:SF4">
    <property type="entry name" value="ABC TRANSPORTER PERMEASE YTRF"/>
    <property type="match status" value="1"/>
</dbReference>
<keyword evidence="11" id="KW-1185">Reference proteome</keyword>
<feature type="domain" description="ABC3 transporter permease C-terminal" evidence="8">
    <location>
        <begin position="281"/>
        <end position="393"/>
    </location>
</feature>
<dbReference type="InterPro" id="IPR050250">
    <property type="entry name" value="Macrolide_Exporter_MacB"/>
</dbReference>
<feature type="transmembrane region" description="Helical" evidence="7">
    <location>
        <begin position="363"/>
        <end position="383"/>
    </location>
</feature>
<dbReference type="Pfam" id="PF02687">
    <property type="entry name" value="FtsX"/>
    <property type="match status" value="1"/>
</dbReference>
<evidence type="ECO:0000313" key="11">
    <source>
        <dbReference type="Proteomes" id="UP000429555"/>
    </source>
</evidence>
<comment type="similarity">
    <text evidence="6">Belongs to the ABC-4 integral membrane protein family.</text>
</comment>
<proteinExistence type="inferred from homology"/>
<evidence type="ECO:0000259" key="9">
    <source>
        <dbReference type="Pfam" id="PF12704"/>
    </source>
</evidence>
<keyword evidence="4 7" id="KW-1133">Transmembrane helix</keyword>
<evidence type="ECO:0000256" key="6">
    <source>
        <dbReference type="ARBA" id="ARBA00038076"/>
    </source>
</evidence>
<reference evidence="10 11" key="1">
    <citation type="submission" date="2019-11" db="EMBL/GenBank/DDBJ databases">
        <title>Pseudomonas flavidum sp. nov., isolated from Baiyang Lake.</title>
        <authorList>
            <person name="Zhao Y."/>
        </authorList>
    </citation>
    <scope>NUCLEOTIDE SEQUENCE [LARGE SCALE GENOMIC DNA]</scope>
    <source>
        <strain evidence="11">R-22-3 w-18</strain>
    </source>
</reference>
<sequence length="404" mass="42652">MRGADGLGLMLGALAGHRSRSLMLLLAMAIGVVAVNLLTGLAEGARQFVIGEFAMLGRNTLIVLPGRKETTGGMPPITGLATRDLTLGDAEAIGRLPSVRRVAPLQAGQLEVNVGNRVREAFTLGTSHEFFAIRQLSVGQGQALPPLPLDQAEAVCVIGAALRRELFGTGPALGQWLRAGDRRFRVVGILSERGESLGMDFGEMLIIPVASAQVLFNREGLFRVFAEVRGPQFLDSGKRQILATITARHEGKEDVTLISQDSMLAAFDGILGALGLALAGIAAISLLVAGILIMNVTWIAVNQRTAEIGLLKALGARPAQVRLLFVGEAALLALAGGLIGLGLSEALLWLGRQLWEIPLQTPLWARLGSLLLAMLAALLFAWLPANQAARLEPLAALRPPGARA</sequence>
<feature type="domain" description="MacB-like periplasmic core" evidence="9">
    <location>
        <begin position="21"/>
        <end position="231"/>
    </location>
</feature>
<evidence type="ECO:0000256" key="7">
    <source>
        <dbReference type="SAM" id="Phobius"/>
    </source>
</evidence>
<evidence type="ECO:0000256" key="2">
    <source>
        <dbReference type="ARBA" id="ARBA00022475"/>
    </source>
</evidence>
<dbReference type="AlphaFoldDB" id="A0A6I4KMQ9"/>
<feature type="transmembrane region" description="Helical" evidence="7">
    <location>
        <begin position="21"/>
        <end position="42"/>
    </location>
</feature>
<dbReference type="InterPro" id="IPR025857">
    <property type="entry name" value="MacB_PCD"/>
</dbReference>
<evidence type="ECO:0000256" key="3">
    <source>
        <dbReference type="ARBA" id="ARBA00022692"/>
    </source>
</evidence>
<organism evidence="10 11">
    <name type="scientific">Pseudomonas xionganensis</name>
    <dbReference type="NCBI Taxonomy" id="2654845"/>
    <lineage>
        <taxon>Bacteria</taxon>
        <taxon>Pseudomonadati</taxon>
        <taxon>Pseudomonadota</taxon>
        <taxon>Gammaproteobacteria</taxon>
        <taxon>Pseudomonadales</taxon>
        <taxon>Pseudomonadaceae</taxon>
        <taxon>Pseudomonas</taxon>
    </lineage>
</organism>
<keyword evidence="5 7" id="KW-0472">Membrane</keyword>
<evidence type="ECO:0000313" key="10">
    <source>
        <dbReference type="EMBL" id="MVW73939.1"/>
    </source>
</evidence>
<keyword evidence="2" id="KW-1003">Cell membrane</keyword>
<dbReference type="Pfam" id="PF12704">
    <property type="entry name" value="MacB_PCD"/>
    <property type="match status" value="1"/>
</dbReference>
<dbReference type="RefSeq" id="WP_160342918.1">
    <property type="nucleotide sequence ID" value="NZ_WKJZ01000001.1"/>
</dbReference>
<keyword evidence="3 7" id="KW-0812">Transmembrane</keyword>
<comment type="subcellular location">
    <subcellularLocation>
        <location evidence="1">Cell membrane</location>
        <topology evidence="1">Multi-pass membrane protein</topology>
    </subcellularLocation>
</comment>
<evidence type="ECO:0000256" key="4">
    <source>
        <dbReference type="ARBA" id="ARBA00022989"/>
    </source>
</evidence>
<dbReference type="InterPro" id="IPR003838">
    <property type="entry name" value="ABC3_permease_C"/>
</dbReference>
<dbReference type="GO" id="GO:0005886">
    <property type="term" value="C:plasma membrane"/>
    <property type="evidence" value="ECO:0007669"/>
    <property type="project" value="UniProtKB-SubCell"/>
</dbReference>
<dbReference type="PANTHER" id="PTHR30572">
    <property type="entry name" value="MEMBRANE COMPONENT OF TRANSPORTER-RELATED"/>
    <property type="match status" value="1"/>
</dbReference>
<dbReference type="Proteomes" id="UP000429555">
    <property type="component" value="Unassembled WGS sequence"/>
</dbReference>
<name>A0A6I4KMQ9_9PSED</name>
<evidence type="ECO:0000256" key="1">
    <source>
        <dbReference type="ARBA" id="ARBA00004651"/>
    </source>
</evidence>
<dbReference type="EMBL" id="WKJZ01000001">
    <property type="protein sequence ID" value="MVW73939.1"/>
    <property type="molecule type" value="Genomic_DNA"/>
</dbReference>